<dbReference type="EMBL" id="BKCJ011256605">
    <property type="protein sequence ID" value="GFD11052.1"/>
    <property type="molecule type" value="Genomic_DNA"/>
</dbReference>
<reference evidence="2" key="1">
    <citation type="journal article" date="2019" name="Sci. Rep.">
        <title>Draft genome of Tanacetum cinerariifolium, the natural source of mosquito coil.</title>
        <authorList>
            <person name="Yamashiro T."/>
            <person name="Shiraishi A."/>
            <person name="Satake H."/>
            <person name="Nakayama K."/>
        </authorList>
    </citation>
    <scope>NUCLEOTIDE SEQUENCE</scope>
</reference>
<evidence type="ECO:0000313" key="2">
    <source>
        <dbReference type="EMBL" id="GFD11052.1"/>
    </source>
</evidence>
<dbReference type="AlphaFoldDB" id="A0A699TK23"/>
<sequence length="98" mass="10218">SNRPVGRNVFRANQHPTRARPVRRGSAGRGGSRGGWCAGPPCAMPPAGVAVQAFGILLANDMLSSWIRDYRHQGRAFGDVAADGALHAHDGIGFAGEG</sequence>
<proteinExistence type="predicted"/>
<accession>A0A699TK23</accession>
<protein>
    <submittedName>
        <fullName evidence="2">Uncharacterized protein</fullName>
    </submittedName>
</protein>
<feature type="non-terminal residue" evidence="2">
    <location>
        <position position="1"/>
    </location>
</feature>
<organism evidence="2">
    <name type="scientific">Tanacetum cinerariifolium</name>
    <name type="common">Dalmatian daisy</name>
    <name type="synonym">Chrysanthemum cinerariifolium</name>
    <dbReference type="NCBI Taxonomy" id="118510"/>
    <lineage>
        <taxon>Eukaryota</taxon>
        <taxon>Viridiplantae</taxon>
        <taxon>Streptophyta</taxon>
        <taxon>Embryophyta</taxon>
        <taxon>Tracheophyta</taxon>
        <taxon>Spermatophyta</taxon>
        <taxon>Magnoliopsida</taxon>
        <taxon>eudicotyledons</taxon>
        <taxon>Gunneridae</taxon>
        <taxon>Pentapetalae</taxon>
        <taxon>asterids</taxon>
        <taxon>campanulids</taxon>
        <taxon>Asterales</taxon>
        <taxon>Asteraceae</taxon>
        <taxon>Asteroideae</taxon>
        <taxon>Anthemideae</taxon>
        <taxon>Anthemidinae</taxon>
        <taxon>Tanacetum</taxon>
    </lineage>
</organism>
<feature type="region of interest" description="Disordered" evidence="1">
    <location>
        <begin position="1"/>
        <end position="33"/>
    </location>
</feature>
<comment type="caution">
    <text evidence="2">The sequence shown here is derived from an EMBL/GenBank/DDBJ whole genome shotgun (WGS) entry which is preliminary data.</text>
</comment>
<gene>
    <name evidence="2" type="ORF">Tci_883021</name>
</gene>
<name>A0A699TK23_TANCI</name>
<evidence type="ECO:0000256" key="1">
    <source>
        <dbReference type="SAM" id="MobiDB-lite"/>
    </source>
</evidence>